<accession>A0A7E5WP39</accession>
<evidence type="ECO:0000256" key="2">
    <source>
        <dbReference type="SAM" id="SignalP"/>
    </source>
</evidence>
<feature type="compositionally biased region" description="Polar residues" evidence="1">
    <location>
        <begin position="258"/>
        <end position="276"/>
    </location>
</feature>
<reference evidence="4" key="1">
    <citation type="submission" date="2025-08" db="UniProtKB">
        <authorList>
            <consortium name="RefSeq"/>
        </authorList>
    </citation>
    <scope>IDENTIFICATION</scope>
</reference>
<gene>
    <name evidence="4" type="primary">LOC113504161</name>
</gene>
<evidence type="ECO:0000313" key="3">
    <source>
        <dbReference type="Proteomes" id="UP000322000"/>
    </source>
</evidence>
<feature type="region of interest" description="Disordered" evidence="1">
    <location>
        <begin position="258"/>
        <end position="280"/>
    </location>
</feature>
<organism evidence="3 4">
    <name type="scientific">Trichoplusia ni</name>
    <name type="common">Cabbage looper</name>
    <dbReference type="NCBI Taxonomy" id="7111"/>
    <lineage>
        <taxon>Eukaryota</taxon>
        <taxon>Metazoa</taxon>
        <taxon>Ecdysozoa</taxon>
        <taxon>Arthropoda</taxon>
        <taxon>Hexapoda</taxon>
        <taxon>Insecta</taxon>
        <taxon>Pterygota</taxon>
        <taxon>Neoptera</taxon>
        <taxon>Endopterygota</taxon>
        <taxon>Lepidoptera</taxon>
        <taxon>Glossata</taxon>
        <taxon>Ditrysia</taxon>
        <taxon>Noctuoidea</taxon>
        <taxon>Noctuidae</taxon>
        <taxon>Plusiinae</taxon>
        <taxon>Trichoplusia</taxon>
    </lineage>
</organism>
<feature type="compositionally biased region" description="Basic and acidic residues" evidence="1">
    <location>
        <begin position="123"/>
        <end position="133"/>
    </location>
</feature>
<dbReference type="KEGG" id="tnl:113504161"/>
<dbReference type="InParanoid" id="A0A7E5WP39"/>
<name>A0A7E5WP39_TRINI</name>
<feature type="compositionally biased region" description="Polar residues" evidence="1">
    <location>
        <begin position="641"/>
        <end position="677"/>
    </location>
</feature>
<feature type="signal peptide" evidence="2">
    <location>
        <begin position="1"/>
        <end position="18"/>
    </location>
</feature>
<dbReference type="AlphaFoldDB" id="A0A7E5WP39"/>
<evidence type="ECO:0000256" key="1">
    <source>
        <dbReference type="SAM" id="MobiDB-lite"/>
    </source>
</evidence>
<keyword evidence="3" id="KW-1185">Reference proteome</keyword>
<dbReference type="GeneID" id="113504161"/>
<feature type="compositionally biased region" description="Low complexity" evidence="1">
    <location>
        <begin position="482"/>
        <end position="508"/>
    </location>
</feature>
<proteinExistence type="predicted"/>
<dbReference type="OrthoDB" id="439917at2759"/>
<keyword evidence="2" id="KW-0732">Signal</keyword>
<feature type="compositionally biased region" description="Basic and acidic residues" evidence="1">
    <location>
        <begin position="141"/>
        <end position="156"/>
    </location>
</feature>
<protein>
    <submittedName>
        <fullName evidence="4">Uncharacterized protein LOC113504161</fullName>
    </submittedName>
</protein>
<feature type="region of interest" description="Disordered" evidence="1">
    <location>
        <begin position="91"/>
        <end position="178"/>
    </location>
</feature>
<dbReference type="Proteomes" id="UP000322000">
    <property type="component" value="Chromosome 21"/>
</dbReference>
<feature type="region of interest" description="Disordered" evidence="1">
    <location>
        <begin position="481"/>
        <end position="508"/>
    </location>
</feature>
<feature type="compositionally biased region" description="Basic residues" evidence="1">
    <location>
        <begin position="102"/>
        <end position="122"/>
    </location>
</feature>
<feature type="compositionally biased region" description="Basic residues" evidence="1">
    <location>
        <begin position="157"/>
        <end position="172"/>
    </location>
</feature>
<feature type="region of interest" description="Disordered" evidence="1">
    <location>
        <begin position="626"/>
        <end position="677"/>
    </location>
</feature>
<dbReference type="RefSeq" id="XP_026742127.1">
    <property type="nucleotide sequence ID" value="XM_026886326.1"/>
</dbReference>
<feature type="chain" id="PRO_5028873025" evidence="2">
    <location>
        <begin position="19"/>
        <end position="873"/>
    </location>
</feature>
<evidence type="ECO:0000313" key="4">
    <source>
        <dbReference type="RefSeq" id="XP_026742127.1"/>
    </source>
</evidence>
<sequence length="873" mass="101532">MLFINFLCLLYLMVLIDSHTISKSIDNDDKADDIFDSITDLDHTRNPKIRRDRFLHKYRADDKDEFLVKTVEAIRLTKAFSDVDKTTETTTHGISTTTTEHLKHHKSPKKRVGSFWRKFRGKDKKDKNNEAKERKRRRPKTKEFRWRHPTTKDPRNSARRNKGRRKSRRQFVFRKSDKTLSKRDLTGSAMLFSCREVKKYPNKLQIGITPHLDMANRPYKVKTDTTTENLNKLLQTMTTQVTRLKQIYGVERFTQPTQTTKSSYQPTYQPNFNQPSYPGFDKSVEKSYDKSFDKSFDKNFDKSYDKSFDSKQTTTTSMPKFDSEYPGTAQIEELLNDIKVKAIQMVAEQIPSVTDLITNTATEATFEADPILTHLDYATPGYYLSTFVSINEIKNVFGKRTVPSRVNEFTLNDSVLITNTEPHFIVARSLKEETYTMARNVEDMLERNLKKMYHKVKNKVSSDFRKEIHQVKSTLSGIAHRASTTKAKAKTTAKSTKATTHSKHTTMSATTTITTAPRHLRGEHLYQHKLMRPYQRMRQHTRPHTHEATHPTPTYDDYMMLTLYEQMLAKTQEDNVLKLLTTVDSMNKKRREHTHYRLSKRNPETLTDIKLREYLQKVYDEGINMPDYDYVEPSSVPAPPSTDNNNEGNTDHVSGNDNSSKPYSSYPTSVTQTSLDDTSYEGLSNKISYNDFVNGYKHYLKFQKEQGSQNFSNLVKYQAHRHHNVDDIGKFILNKIPQLPNRRRRFFDDTDIDYQDISTKSDDNWFKKHFYLFVDNGPPKKFHTSQTVPLKSAVKNPQLRLFVSSEDPMPMPGPRDHVFIKIGSDEMDTTLASRNTAEMSLDELSKILQSIKEKQATGYYYRGTFKKLNLSFP</sequence>